<gene>
    <name evidence="1" type="ORF">R3P38DRAFT_2797873</name>
</gene>
<reference evidence="1 2" key="1">
    <citation type="journal article" date="2024" name="J Genomics">
        <title>Draft genome sequencing and assembly of Favolaschia claudopus CIRM-BRFM 2984 isolated from oak limbs.</title>
        <authorList>
            <person name="Navarro D."/>
            <person name="Drula E."/>
            <person name="Chaduli D."/>
            <person name="Cazenave R."/>
            <person name="Ahrendt S."/>
            <person name="Wang J."/>
            <person name="Lipzen A."/>
            <person name="Daum C."/>
            <person name="Barry K."/>
            <person name="Grigoriev I.V."/>
            <person name="Favel A."/>
            <person name="Rosso M.N."/>
            <person name="Martin F."/>
        </authorList>
    </citation>
    <scope>NUCLEOTIDE SEQUENCE [LARGE SCALE GENOMIC DNA]</scope>
    <source>
        <strain evidence="1 2">CIRM-BRFM 2984</strain>
    </source>
</reference>
<name>A0AAW0A3H2_9AGAR</name>
<keyword evidence="2" id="KW-1185">Reference proteome</keyword>
<sequence length="329" mass="37644">MQTYKSHFKELMCSVPPEPEKILDLVMTIFAHTSRLIERILLLGNDTTSIQKILKHCDDHELFNIGIQNKQLWLEIRKMIKKNVILHPYPLHKHQQFINKCTTLDVYVHHGGQAVAQFFSVTSEFRVTFQKENTTYGTTSKEDMDGDTVIIMQKGEDDSFLIRIRCCSDNACATIFKQKTSNLFNWIGYKELTLRELAILSHVNNPLENADDIKQVVKVGHLNASHGSRLLGFHSTAKLSTERAVPSKLEKITCPAVIRTTLDPHAFRALFGVKVPKYGVVWCLGAMECDHGVDCSQPFVKTFKLKNPRNKDMIYMTRVMCNLDTFIEL</sequence>
<evidence type="ECO:0000313" key="2">
    <source>
        <dbReference type="Proteomes" id="UP001362999"/>
    </source>
</evidence>
<dbReference type="EMBL" id="JAWWNJ010000090">
    <property type="protein sequence ID" value="KAK6997502.1"/>
    <property type="molecule type" value="Genomic_DNA"/>
</dbReference>
<proteinExistence type="predicted"/>
<comment type="caution">
    <text evidence="1">The sequence shown here is derived from an EMBL/GenBank/DDBJ whole genome shotgun (WGS) entry which is preliminary data.</text>
</comment>
<accession>A0AAW0A3H2</accession>
<evidence type="ECO:0000313" key="1">
    <source>
        <dbReference type="EMBL" id="KAK6997502.1"/>
    </source>
</evidence>
<dbReference type="AlphaFoldDB" id="A0AAW0A3H2"/>
<protein>
    <submittedName>
        <fullName evidence="1">Uncharacterized protein</fullName>
    </submittedName>
</protein>
<organism evidence="1 2">
    <name type="scientific">Favolaschia claudopus</name>
    <dbReference type="NCBI Taxonomy" id="2862362"/>
    <lineage>
        <taxon>Eukaryota</taxon>
        <taxon>Fungi</taxon>
        <taxon>Dikarya</taxon>
        <taxon>Basidiomycota</taxon>
        <taxon>Agaricomycotina</taxon>
        <taxon>Agaricomycetes</taxon>
        <taxon>Agaricomycetidae</taxon>
        <taxon>Agaricales</taxon>
        <taxon>Marasmiineae</taxon>
        <taxon>Mycenaceae</taxon>
        <taxon>Favolaschia</taxon>
    </lineage>
</organism>
<dbReference type="Proteomes" id="UP001362999">
    <property type="component" value="Unassembled WGS sequence"/>
</dbReference>